<reference evidence="1" key="1">
    <citation type="submission" date="2014-11" db="EMBL/GenBank/DDBJ databases">
        <authorList>
            <person name="Amaro Gonzalez C."/>
        </authorList>
    </citation>
    <scope>NUCLEOTIDE SEQUENCE</scope>
</reference>
<reference evidence="1" key="2">
    <citation type="journal article" date="2015" name="Fish Shellfish Immunol.">
        <title>Early steps in the European eel (Anguilla anguilla)-Vibrio vulnificus interaction in the gills: Role of the RtxA13 toxin.</title>
        <authorList>
            <person name="Callol A."/>
            <person name="Pajuelo D."/>
            <person name="Ebbesson L."/>
            <person name="Teles M."/>
            <person name="MacKenzie S."/>
            <person name="Amaro C."/>
        </authorList>
    </citation>
    <scope>NUCLEOTIDE SEQUENCE</scope>
</reference>
<proteinExistence type="predicted"/>
<evidence type="ECO:0000313" key="1">
    <source>
        <dbReference type="EMBL" id="JAH88616.1"/>
    </source>
</evidence>
<sequence length="43" mass="5169">MTYNLPGFPLWRILRIYYCQSDNLRVHNHLLAFPERHLAQGDV</sequence>
<protein>
    <submittedName>
        <fullName evidence="1">Uncharacterized protein</fullName>
    </submittedName>
</protein>
<organism evidence="1">
    <name type="scientific">Anguilla anguilla</name>
    <name type="common">European freshwater eel</name>
    <name type="synonym">Muraena anguilla</name>
    <dbReference type="NCBI Taxonomy" id="7936"/>
    <lineage>
        <taxon>Eukaryota</taxon>
        <taxon>Metazoa</taxon>
        <taxon>Chordata</taxon>
        <taxon>Craniata</taxon>
        <taxon>Vertebrata</taxon>
        <taxon>Euteleostomi</taxon>
        <taxon>Actinopterygii</taxon>
        <taxon>Neopterygii</taxon>
        <taxon>Teleostei</taxon>
        <taxon>Anguilliformes</taxon>
        <taxon>Anguillidae</taxon>
        <taxon>Anguilla</taxon>
    </lineage>
</organism>
<dbReference type="AlphaFoldDB" id="A0A0E9WE75"/>
<dbReference type="EMBL" id="GBXM01019961">
    <property type="protein sequence ID" value="JAH88616.1"/>
    <property type="molecule type" value="Transcribed_RNA"/>
</dbReference>
<accession>A0A0E9WE75</accession>
<name>A0A0E9WE75_ANGAN</name>